<evidence type="ECO:0000313" key="2">
    <source>
        <dbReference type="Proteomes" id="UP000029223"/>
    </source>
</evidence>
<reference evidence="2" key="1">
    <citation type="submission" date="2014-09" db="EMBL/GenBank/DDBJ databases">
        <title>Vibrio variabilis JCM 19239. (C206) whole genome shotgun sequence.</title>
        <authorList>
            <person name="Sawabe T."/>
            <person name="Meirelles P."/>
            <person name="Nakanishi M."/>
            <person name="Sayaka M."/>
            <person name="Hattori M."/>
            <person name="Ohkuma M."/>
        </authorList>
    </citation>
    <scope>NUCLEOTIDE SEQUENCE [LARGE SCALE GENOMIC DNA]</scope>
    <source>
        <strain evidence="2">JCM 19239</strain>
    </source>
</reference>
<proteinExistence type="predicted"/>
<reference evidence="2" key="2">
    <citation type="submission" date="2014-09" db="EMBL/GenBank/DDBJ databases">
        <authorList>
            <consortium name="NBRP consortium"/>
            <person name="Sawabe T."/>
            <person name="Meirelles P."/>
            <person name="Nakanishi M."/>
            <person name="Sayaka M."/>
            <person name="Hattori M."/>
            <person name="Ohkuma M."/>
        </authorList>
    </citation>
    <scope>NUCLEOTIDE SEQUENCE [LARGE SCALE GENOMIC DNA]</scope>
    <source>
        <strain evidence="2">JCM 19239</strain>
    </source>
</reference>
<comment type="caution">
    <text evidence="1">The sequence shown here is derived from an EMBL/GenBank/DDBJ whole genome shotgun (WGS) entry which is preliminary data.</text>
</comment>
<name>A0ABQ0JEJ0_9VIBR</name>
<gene>
    <name evidence="1" type="ORF">JCM19239_5522</name>
</gene>
<dbReference type="Proteomes" id="UP000029223">
    <property type="component" value="Unassembled WGS sequence"/>
</dbReference>
<evidence type="ECO:0000313" key="1">
    <source>
        <dbReference type="EMBL" id="GAL27175.1"/>
    </source>
</evidence>
<accession>A0ABQ0JEJ0</accession>
<protein>
    <submittedName>
        <fullName evidence="1">Uncharacterized protein</fullName>
    </submittedName>
</protein>
<keyword evidence="2" id="KW-1185">Reference proteome</keyword>
<dbReference type="EMBL" id="BBMS01000026">
    <property type="protein sequence ID" value="GAL27175.1"/>
    <property type="molecule type" value="Genomic_DNA"/>
</dbReference>
<organism evidence="1 2">
    <name type="scientific">Vibrio variabilis</name>
    <dbReference type="NCBI Taxonomy" id="990271"/>
    <lineage>
        <taxon>Bacteria</taxon>
        <taxon>Pseudomonadati</taxon>
        <taxon>Pseudomonadota</taxon>
        <taxon>Gammaproteobacteria</taxon>
        <taxon>Vibrionales</taxon>
        <taxon>Vibrionaceae</taxon>
        <taxon>Vibrio</taxon>
    </lineage>
</organism>
<sequence>MIRDALILVQDTISSWAKADGQTHLLVTQRKSWQMIVPIWIH</sequence>